<comment type="caution">
    <text evidence="6">The sequence shown here is derived from an EMBL/GenBank/DDBJ whole genome shotgun (WGS) entry which is preliminary data.</text>
</comment>
<protein>
    <submittedName>
        <fullName evidence="6">Sigma-70 region 4 domain-containing protein</fullName>
    </submittedName>
</protein>
<dbReference type="AlphaFoldDB" id="A0A939KQ03"/>
<dbReference type="Pfam" id="PF08281">
    <property type="entry name" value="Sigma70_r4_2"/>
    <property type="match status" value="1"/>
</dbReference>
<dbReference type="InterPro" id="IPR036388">
    <property type="entry name" value="WH-like_DNA-bd_sf"/>
</dbReference>
<keyword evidence="7" id="KW-1185">Reference proteome</keyword>
<dbReference type="GO" id="GO:0003677">
    <property type="term" value="F:DNA binding"/>
    <property type="evidence" value="ECO:0007669"/>
    <property type="project" value="InterPro"/>
</dbReference>
<dbReference type="EMBL" id="JAFNLL010000047">
    <property type="protein sequence ID" value="MBO1269490.1"/>
    <property type="molecule type" value="Genomic_DNA"/>
</dbReference>
<keyword evidence="2" id="KW-0805">Transcription regulation</keyword>
<evidence type="ECO:0000256" key="2">
    <source>
        <dbReference type="ARBA" id="ARBA00023015"/>
    </source>
</evidence>
<dbReference type="SUPFAM" id="SSF88659">
    <property type="entry name" value="Sigma3 and sigma4 domains of RNA polymerase sigma factors"/>
    <property type="match status" value="1"/>
</dbReference>
<comment type="similarity">
    <text evidence="1">Belongs to the sigma-70 factor family. ECF subfamily.</text>
</comment>
<dbReference type="GO" id="GO:0016987">
    <property type="term" value="F:sigma factor activity"/>
    <property type="evidence" value="ECO:0007669"/>
    <property type="project" value="UniProtKB-KW"/>
</dbReference>
<dbReference type="RefSeq" id="WP_207617343.1">
    <property type="nucleotide sequence ID" value="NZ_JAFNLL010000047.1"/>
</dbReference>
<evidence type="ECO:0000256" key="4">
    <source>
        <dbReference type="ARBA" id="ARBA00023163"/>
    </source>
</evidence>
<evidence type="ECO:0000256" key="3">
    <source>
        <dbReference type="ARBA" id="ARBA00023082"/>
    </source>
</evidence>
<proteinExistence type="inferred from homology"/>
<keyword evidence="3" id="KW-0731">Sigma factor</keyword>
<reference evidence="6" key="1">
    <citation type="submission" date="2021-03" db="EMBL/GenBank/DDBJ databases">
        <title>A new species, PO-11, isolated from a karst cave deposit.</title>
        <authorList>
            <person name="Zhaoxiaoyong W."/>
        </authorList>
    </citation>
    <scope>NUCLEOTIDE SEQUENCE</scope>
    <source>
        <strain evidence="6">PO-11</strain>
    </source>
</reference>
<accession>A0A939KQ03</accession>
<dbReference type="InterPro" id="IPR013249">
    <property type="entry name" value="RNA_pol_sigma70_r4_t2"/>
</dbReference>
<organism evidence="6 7">
    <name type="scientific">Arthrobacter cavernae</name>
    <dbReference type="NCBI Taxonomy" id="2817681"/>
    <lineage>
        <taxon>Bacteria</taxon>
        <taxon>Bacillati</taxon>
        <taxon>Actinomycetota</taxon>
        <taxon>Actinomycetes</taxon>
        <taxon>Micrococcales</taxon>
        <taxon>Micrococcaceae</taxon>
        <taxon>Arthrobacter</taxon>
    </lineage>
</organism>
<dbReference type="GO" id="GO:0006352">
    <property type="term" value="P:DNA-templated transcription initiation"/>
    <property type="evidence" value="ECO:0007669"/>
    <property type="project" value="InterPro"/>
</dbReference>
<evidence type="ECO:0000313" key="7">
    <source>
        <dbReference type="Proteomes" id="UP000664164"/>
    </source>
</evidence>
<feature type="domain" description="RNA polymerase sigma factor 70 region 4 type 2" evidence="5">
    <location>
        <begin position="36"/>
        <end position="64"/>
    </location>
</feature>
<evidence type="ECO:0000313" key="6">
    <source>
        <dbReference type="EMBL" id="MBO1269490.1"/>
    </source>
</evidence>
<sequence>MGCSERTIRRIAAEPRHEFLARAAERQRKAADWKDEGLTYREIAERLDCTPKAAENLVLRGRKARKVPA</sequence>
<evidence type="ECO:0000259" key="5">
    <source>
        <dbReference type="Pfam" id="PF08281"/>
    </source>
</evidence>
<dbReference type="Gene3D" id="1.10.10.10">
    <property type="entry name" value="Winged helix-like DNA-binding domain superfamily/Winged helix DNA-binding domain"/>
    <property type="match status" value="1"/>
</dbReference>
<evidence type="ECO:0000256" key="1">
    <source>
        <dbReference type="ARBA" id="ARBA00010641"/>
    </source>
</evidence>
<name>A0A939KQ03_9MICC</name>
<keyword evidence="4" id="KW-0804">Transcription</keyword>
<dbReference type="InterPro" id="IPR013324">
    <property type="entry name" value="RNA_pol_sigma_r3/r4-like"/>
</dbReference>
<gene>
    <name evidence="6" type="ORF">J1902_16210</name>
</gene>
<dbReference type="Proteomes" id="UP000664164">
    <property type="component" value="Unassembled WGS sequence"/>
</dbReference>